<evidence type="ECO:0008006" key="3">
    <source>
        <dbReference type="Google" id="ProtNLM"/>
    </source>
</evidence>
<dbReference type="Proteomes" id="UP000252586">
    <property type="component" value="Unassembled WGS sequence"/>
</dbReference>
<reference evidence="1 2" key="1">
    <citation type="submission" date="2018-06" db="EMBL/GenBank/DDBJ databases">
        <title>Genomic Encyclopedia of Type Strains, Phase IV (KMG-IV): sequencing the most valuable type-strain genomes for metagenomic binning, comparative biology and taxonomic classification.</title>
        <authorList>
            <person name="Goeker M."/>
        </authorList>
    </citation>
    <scope>NUCLEOTIDE SEQUENCE [LARGE SCALE GENOMIC DNA]</scope>
    <source>
        <strain evidence="1 2">DSM 44599</strain>
    </source>
</reference>
<dbReference type="EMBL" id="QNRE01000001">
    <property type="protein sequence ID" value="RBO96104.1"/>
    <property type="molecule type" value="Genomic_DNA"/>
</dbReference>
<keyword evidence="2" id="KW-1185">Reference proteome</keyword>
<dbReference type="STRING" id="1210090.GCA_001613185_03215"/>
<evidence type="ECO:0000313" key="2">
    <source>
        <dbReference type="Proteomes" id="UP000252586"/>
    </source>
</evidence>
<gene>
    <name evidence="1" type="ORF">DFR74_101115</name>
</gene>
<accession>A0A366E3K4</accession>
<proteinExistence type="predicted"/>
<evidence type="ECO:0000313" key="1">
    <source>
        <dbReference type="EMBL" id="RBO96104.1"/>
    </source>
</evidence>
<dbReference type="AlphaFoldDB" id="A0A366E3K4"/>
<protein>
    <recommendedName>
        <fullName evidence="3">Arsenate reductase</fullName>
    </recommendedName>
</protein>
<dbReference type="RefSeq" id="WP_067509429.1">
    <property type="nucleotide sequence ID" value="NZ_CP107943.1"/>
</dbReference>
<sequence length="115" mass="12474">MASRSERPDAVWTDVDACTLPTPERPVRLAEFDTLFATSVRRVDRVAPTLLRLELDGAAEATARDLAARESGCCSFFTFRFAASGARTVRMDVEVPATRVDVLDGLASRAGEARA</sequence>
<organism evidence="1 2">
    <name type="scientific">Nocardia puris</name>
    <dbReference type="NCBI Taxonomy" id="208602"/>
    <lineage>
        <taxon>Bacteria</taxon>
        <taxon>Bacillati</taxon>
        <taxon>Actinomycetota</taxon>
        <taxon>Actinomycetes</taxon>
        <taxon>Mycobacteriales</taxon>
        <taxon>Nocardiaceae</taxon>
        <taxon>Nocardia</taxon>
    </lineage>
</organism>
<comment type="caution">
    <text evidence="1">The sequence shown here is derived from an EMBL/GenBank/DDBJ whole genome shotgun (WGS) entry which is preliminary data.</text>
</comment>
<name>A0A366E3K4_9NOCA</name>